<name>A0A1L0AKT3_9GAMM</name>
<organism evidence="1 2">
    <name type="scientific">Moritella viscosa</name>
    <dbReference type="NCBI Taxonomy" id="80854"/>
    <lineage>
        <taxon>Bacteria</taxon>
        <taxon>Pseudomonadati</taxon>
        <taxon>Pseudomonadota</taxon>
        <taxon>Gammaproteobacteria</taxon>
        <taxon>Alteromonadales</taxon>
        <taxon>Moritellaceae</taxon>
        <taxon>Moritella</taxon>
    </lineage>
</organism>
<dbReference type="Proteomes" id="UP000183794">
    <property type="component" value="Unassembled WGS sequence"/>
</dbReference>
<protein>
    <submittedName>
        <fullName evidence="1">Tryptophan synthase alpha chain</fullName>
    </submittedName>
</protein>
<reference evidence="1 2" key="1">
    <citation type="submission" date="2016-11" db="EMBL/GenBank/DDBJ databases">
        <authorList>
            <person name="Jaros S."/>
            <person name="Januszkiewicz K."/>
            <person name="Wedrychowicz H."/>
        </authorList>
    </citation>
    <scope>NUCLEOTIDE SEQUENCE [LARGE SCALE GENOMIC DNA]</scope>
    <source>
        <strain evidence="1">NVI 5450</strain>
    </source>
</reference>
<proteinExistence type="predicted"/>
<accession>A0A1L0AKT3</accession>
<dbReference type="AlphaFoldDB" id="A0A1L0AKT3"/>
<sequence>MKLQSGEGSTLHYAANWDVDTASITTQVEGVTALSGFEMSLETLSAILLESGATLTAPGNLTFGDVEVGILADGDTDQYATLHGLALAKTPLSILGHFSTGKGVDVEANVFITKVSQVTESGALNAYTITLSVSGIPDFKHAS</sequence>
<dbReference type="EMBL" id="FPLD01000129">
    <property type="protein sequence ID" value="SGZ16453.1"/>
    <property type="molecule type" value="Genomic_DNA"/>
</dbReference>
<dbReference type="RefSeq" id="WP_075497079.1">
    <property type="nucleotide sequence ID" value="NZ_CAWRBC010000124.1"/>
</dbReference>
<evidence type="ECO:0000313" key="1">
    <source>
        <dbReference type="EMBL" id="SGZ16453.1"/>
    </source>
</evidence>
<gene>
    <name evidence="1" type="ORF">NVI5450_4326</name>
</gene>
<evidence type="ECO:0000313" key="2">
    <source>
        <dbReference type="Proteomes" id="UP000183794"/>
    </source>
</evidence>